<dbReference type="Proteomes" id="UP000003027">
    <property type="component" value="Unassembled WGS sequence"/>
</dbReference>
<dbReference type="EMBL" id="AALD02000035">
    <property type="protein sequence ID" value="EEQ09574.1"/>
    <property type="molecule type" value="Genomic_DNA"/>
</dbReference>
<name>A0ABM9Y705_YERMW</name>
<comment type="caution">
    <text evidence="1">The sequence shown here is derived from an EMBL/GenBank/DDBJ whole genome shotgun (WGS) entry which is preliminary data.</text>
</comment>
<evidence type="ECO:0000313" key="1">
    <source>
        <dbReference type="EMBL" id="EEQ09574.1"/>
    </source>
</evidence>
<gene>
    <name evidence="1" type="ORF">ymoll0001_13410</name>
</gene>
<evidence type="ECO:0000313" key="2">
    <source>
        <dbReference type="Proteomes" id="UP000003027"/>
    </source>
</evidence>
<proteinExistence type="predicted"/>
<accession>A0ABM9Y705</accession>
<reference evidence="1" key="1">
    <citation type="submission" date="2008-12" db="EMBL/GenBank/DDBJ databases">
        <title>Annotation of the Yersinia mollaretii ATCC 43969 genome.</title>
        <authorList>
            <person name="Read T.D."/>
            <person name="Akmal A."/>
            <person name="Bishop-Lilly K."/>
            <person name="Chen P.E."/>
            <person name="Cook C."/>
            <person name="Kiley M.P."/>
            <person name="Lentz S."/>
            <person name="Mateczun A."/>
            <person name="Nagarajan N."/>
            <person name="Nolan N."/>
            <person name="Osborne B.I."/>
            <person name="Pop M."/>
            <person name="Sozhamannan S."/>
            <person name="Stewart A.C."/>
            <person name="Sulakvelidze A."/>
            <person name="Thomason B."/>
            <person name="Willner K."/>
            <person name="Zwick M.E."/>
        </authorList>
    </citation>
    <scope>NUCLEOTIDE SEQUENCE [LARGE SCALE GENOMIC DNA]</scope>
    <source>
        <strain evidence="1">ATCC 43969</strain>
    </source>
</reference>
<keyword evidence="2" id="KW-1185">Reference proteome</keyword>
<protein>
    <submittedName>
        <fullName evidence="1">Uncharacterized protein</fullName>
    </submittedName>
</protein>
<sequence length="39" mass="4575">MKFIWYINDAKNISFNLIKNCKYSLFAFGIPCIFMHDAG</sequence>
<organism evidence="1 2">
    <name type="scientific">Yersinia mollaretii (strain ATCC 43969 / DSM 18520 / CIP 103324 / CNY 7263 / WAIP 204)</name>
    <dbReference type="NCBI Taxonomy" id="349967"/>
    <lineage>
        <taxon>Bacteria</taxon>
        <taxon>Pseudomonadati</taxon>
        <taxon>Pseudomonadota</taxon>
        <taxon>Gammaproteobacteria</taxon>
        <taxon>Enterobacterales</taxon>
        <taxon>Yersiniaceae</taxon>
        <taxon>Yersinia</taxon>
    </lineage>
</organism>